<evidence type="ECO:0000259" key="2">
    <source>
        <dbReference type="Pfam" id="PF12458"/>
    </source>
</evidence>
<evidence type="ECO:0000259" key="3">
    <source>
        <dbReference type="Pfam" id="PF25472"/>
    </source>
</evidence>
<sequence length="1658" mass="189640">MSDIQDTDREQEILDSAVAEGGAYEILRKRLTEQGQQLHQKASLLNEKRLEEFGQSQMDIIGRIRIRTENNCQARDIVRVGEWLLFGYNVFLGLKKETHLEDVFSLYRLVEGEDEFDVEAVPYEETFLSDNRFVQDFTELYTYYKNTQLLQLVERDGKLLASFQIGDRITDVRVFRWSISSDKRRIEYIDNRGERDIALPPAYDFEWHKTTRENTVNGRYPHLNILDTVFIETIGGDLTIKCENNTEDGLGIYREAVLDKNQSLDDAQIEYAQTGSLIILKVLPYREESWRYLVYNTLSQSVQRIDAIGQACVQLPEDHGIIFPGGYYLQNGDYKTFDQPMEGMRFRRLRRSPNGEDVLYVFYSPNQGRLALFNYNLIERTLSVPLIGHGYAMFEDGKMVLFEGEGEEATRVHPMQVWQTPFYSEEFADQQPTRSGFFGRIGNADLVRGISEILHVAKEIEGNQVSIARYEQLSQQPKNLLDLYYWLSDEQCLSIGKLLKEITQTSELVLDEYEKVESIRQQSAKSMNEAVSRQKSLLSLTLPDGWTDIQQFVDGLNFLNAHRGHLISLREFRYMDLEQLSEMENEIIEAQQSVSQATAAFLASDKALLPFKSQLAIFEEQIEKSQNSAQLDVPMNDMEKMSADLDMLSNLMASLSFNDVTQQTSIIDAISQIYAQLNQSRARLQQKRKSQSSVETVAQFGAQFRLFSQGITNALSLASDPESCDDQLSRLLVQLEELESQFSSHDEFLDDILAKREELLETFESHKQVLIDDRQRRAQNLLTAADRLLDSLQRRTVRLQSQDELNAFFASDPLALKTREIIEKLREINDNVKADDIDARLKASRDQAIRVLRDKTDIFEDGGNIIKLGRHRFSVNTQELDLTILPKNDQLWVYLTGTDFQEPIENAELSQLRPYWSASLESESDTVYRSEYLAYSIIYAATKRQDGLDFSLLKSALTSPEKLEKIVRDFASPRYKEGYEKGIHDHDAVALLKKLLPIGENADLLRYNPTARAIAAIYWEQVQNEDYPAQWPERARTAMNIHQLFHNDNALLDLQAEIEAGISLFLQDNPIQCQGYVQTQAAEYLSFALARTPIELVYSKYARELVLALQSRLEDAHMWLDFNRSQQNLGTRYAQRWSLIQNWLQGLCSVPEFSHLEPYIPGAIAIIILDKVASARYSEADLYFKVSGLLGEHPTIENQTLSLSLDNYFGRMRGQRKRFIPEFRQYQALRQRIIATERSRLKLHEFKAKPLSSFVRNKLINDVYLPIIGDNMAKQIGALGEGKRTDLMGLLLMISPPGYGKTTLMEYAADRLGLIFMKVNGPALGHDVLSLDPEQAPNATARQELEKLNLALEMGNNVMLYVDDIQHTHPEFLQKFISLCDGTRRIEGVWKGKTKTYDMRGKKFCVVMAGNPYTESGEVFRIPDMLANRADIYNLGEVLGGMDDAFALSYIENSLTSNPVLAPLALRDLNDLYLFVDKAMGKSISTNSLSYPYSDAEINEITSVIKKMIKLRDIVLKVNQQYIASAAQSDKYRTEPAFRLQGSYRNMNKLSEKVSSVMNDDELERLLDDHYLGEAQLLTTGAEENLLKLAEIRGTLSQKDAKRWQQIKKDFMRNKALGGDNADIGDRVVGQLASLVESVQALGNPWWTFCKVTRVLGY</sequence>
<evidence type="ECO:0000259" key="1">
    <source>
        <dbReference type="Pfam" id="PF07728"/>
    </source>
</evidence>
<dbReference type="Pfam" id="PF12458">
    <property type="entry name" value="DUF3686"/>
    <property type="match status" value="1"/>
</dbReference>
<dbReference type="InterPro" id="IPR057224">
    <property type="entry name" value="DUF7902"/>
</dbReference>
<proteinExistence type="predicted"/>
<dbReference type="SUPFAM" id="SSF52540">
    <property type="entry name" value="P-loop containing nucleoside triphosphate hydrolases"/>
    <property type="match status" value="1"/>
</dbReference>
<dbReference type="EMBL" id="JAUQTG010000007">
    <property type="protein sequence ID" value="MDO7857372.1"/>
    <property type="molecule type" value="Genomic_DNA"/>
</dbReference>
<accession>A0ABT9ASW9</accession>
<reference evidence="4" key="2">
    <citation type="journal article" date="2024" name="Int. J. Antimicrob. Agents">
        <title>Identification of a novel Providencia species showing multi-drug-resistant in three patients with hospital-acquired infection.</title>
        <authorList>
            <person name="Yang W."/>
            <person name="Chen J."/>
            <person name="Yang F."/>
            <person name="Ji P."/>
            <person name="Shen S."/>
            <person name="Yin D."/>
            <person name="Hu F."/>
        </authorList>
    </citation>
    <scope>NUCLEOTIDE SEQUENCE</scope>
    <source>
        <strain evidence="4">CRE-138-0111</strain>
    </source>
</reference>
<dbReference type="Gene3D" id="3.40.50.300">
    <property type="entry name" value="P-loop containing nucleotide triphosphate hydrolases"/>
    <property type="match status" value="1"/>
</dbReference>
<feature type="domain" description="DUF3686" evidence="2">
    <location>
        <begin position="38"/>
        <end position="485"/>
    </location>
</feature>
<dbReference type="InterPro" id="IPR027417">
    <property type="entry name" value="P-loop_NTPase"/>
</dbReference>
<dbReference type="Proteomes" id="UP001176478">
    <property type="component" value="Unassembled WGS sequence"/>
</dbReference>
<protein>
    <submittedName>
        <fullName evidence="4">DNA repair ATPase</fullName>
    </submittedName>
</protein>
<gene>
    <name evidence="4" type="ORF">Q5E86_13650</name>
</gene>
<evidence type="ECO:0000313" key="5">
    <source>
        <dbReference type="Proteomes" id="UP001176478"/>
    </source>
</evidence>
<keyword evidence="5" id="KW-1185">Reference proteome</keyword>
<dbReference type="Pfam" id="PF25472">
    <property type="entry name" value="DUF7902"/>
    <property type="match status" value="1"/>
</dbReference>
<dbReference type="InterPro" id="IPR020958">
    <property type="entry name" value="DUF3686"/>
</dbReference>
<evidence type="ECO:0000313" key="4">
    <source>
        <dbReference type="EMBL" id="MDO7857372.1"/>
    </source>
</evidence>
<organism evidence="4 5">
    <name type="scientific">Providencia huashanensis</name>
    <dbReference type="NCBI Taxonomy" id="3037798"/>
    <lineage>
        <taxon>Bacteria</taxon>
        <taxon>Pseudomonadati</taxon>
        <taxon>Pseudomonadota</taxon>
        <taxon>Gammaproteobacteria</taxon>
        <taxon>Enterobacterales</taxon>
        <taxon>Morganellaceae</taxon>
        <taxon>Providencia</taxon>
    </lineage>
</organism>
<feature type="domain" description="DUF7902" evidence="3">
    <location>
        <begin position="606"/>
        <end position="690"/>
    </location>
</feature>
<dbReference type="Pfam" id="PF07728">
    <property type="entry name" value="AAA_5"/>
    <property type="match status" value="1"/>
</dbReference>
<name>A0ABT9ASW9_9GAMM</name>
<dbReference type="InterPro" id="IPR011704">
    <property type="entry name" value="ATPase_dyneun-rel_AAA"/>
</dbReference>
<reference evidence="4" key="1">
    <citation type="submission" date="2023-07" db="EMBL/GenBank/DDBJ databases">
        <authorList>
            <person name="Yang W."/>
            <person name="Chen J."/>
            <person name="Ji P."/>
            <person name="Hu F."/>
        </authorList>
    </citation>
    <scope>NUCLEOTIDE SEQUENCE</scope>
    <source>
        <strain evidence="4">CRE-138-0111</strain>
    </source>
</reference>
<feature type="domain" description="ATPase dynein-related AAA" evidence="1">
    <location>
        <begin position="1291"/>
        <end position="1414"/>
    </location>
</feature>
<comment type="caution">
    <text evidence="4">The sequence shown here is derived from an EMBL/GenBank/DDBJ whole genome shotgun (WGS) entry which is preliminary data.</text>
</comment>